<proteinExistence type="predicted"/>
<accession>A0AAQ1SR13</accession>
<keyword evidence="1" id="KW-0547">Nucleotide-binding</keyword>
<evidence type="ECO:0000256" key="1">
    <source>
        <dbReference type="ARBA" id="ARBA00022741"/>
    </source>
</evidence>
<dbReference type="PANTHER" id="PTHR43087">
    <property type="entry name" value="LYSINE/ARGININE/ORNITHINE TRANSPORT SYSTEM KINASE"/>
    <property type="match status" value="1"/>
</dbReference>
<evidence type="ECO:0000256" key="3">
    <source>
        <dbReference type="ARBA" id="ARBA00023134"/>
    </source>
</evidence>
<dbReference type="GO" id="GO:0016301">
    <property type="term" value="F:kinase activity"/>
    <property type="evidence" value="ECO:0007669"/>
    <property type="project" value="UniProtKB-KW"/>
</dbReference>
<keyword evidence="3" id="KW-0342">GTP-binding</keyword>
<dbReference type="GO" id="GO:0016787">
    <property type="term" value="F:hydrolase activity"/>
    <property type="evidence" value="ECO:0007669"/>
    <property type="project" value="UniProtKB-KW"/>
</dbReference>
<evidence type="ECO:0000313" key="5">
    <source>
        <dbReference type="EMBL" id="SOR63970.1"/>
    </source>
</evidence>
<reference evidence="5 6" key="1">
    <citation type="submission" date="2017-11" db="EMBL/GenBank/DDBJ databases">
        <authorList>
            <person name="Lechat P."/>
        </authorList>
    </citation>
    <scope>NUCLEOTIDE SEQUENCE [LARGE SCALE GENOMIC DNA]</scope>
    <source>
        <strain evidence="5">L495</strain>
    </source>
</reference>
<keyword evidence="5" id="KW-0418">Kinase</keyword>
<gene>
    <name evidence="5" type="primary">argK</name>
    <name evidence="5" type="ORF">LMANV2_90164</name>
</gene>
<dbReference type="EMBL" id="OEJX01000088">
    <property type="protein sequence ID" value="SOR63970.1"/>
    <property type="molecule type" value="Genomic_DNA"/>
</dbReference>
<organism evidence="5 6">
    <name type="scientific">Leptospira interrogans serovar Manilae</name>
    <dbReference type="NCBI Taxonomy" id="214675"/>
    <lineage>
        <taxon>Bacteria</taxon>
        <taxon>Pseudomonadati</taxon>
        <taxon>Spirochaetota</taxon>
        <taxon>Spirochaetia</taxon>
        <taxon>Leptospirales</taxon>
        <taxon>Leptospiraceae</taxon>
        <taxon>Leptospira</taxon>
    </lineage>
</organism>
<name>A0AAQ1SR13_LEPIR</name>
<dbReference type="PANTHER" id="PTHR43087:SF1">
    <property type="entry name" value="LAO_AO TRANSPORT SYSTEM ATPASE"/>
    <property type="match status" value="1"/>
</dbReference>
<dbReference type="AlphaFoldDB" id="A0AAQ1SR13"/>
<evidence type="ECO:0000313" key="6">
    <source>
        <dbReference type="Proteomes" id="UP000234460"/>
    </source>
</evidence>
<dbReference type="CDD" id="cd03114">
    <property type="entry name" value="MMAA-like"/>
    <property type="match status" value="1"/>
</dbReference>
<evidence type="ECO:0000256" key="4">
    <source>
        <dbReference type="ARBA" id="ARBA00023186"/>
    </source>
</evidence>
<comment type="caution">
    <text evidence="5">The sequence shown here is derived from an EMBL/GenBank/DDBJ whole genome shotgun (WGS) entry which is preliminary data.</text>
</comment>
<keyword evidence="4" id="KW-0143">Chaperone</keyword>
<dbReference type="GO" id="GO:0005525">
    <property type="term" value="F:GTP binding"/>
    <property type="evidence" value="ECO:0007669"/>
    <property type="project" value="UniProtKB-KW"/>
</dbReference>
<sequence length="322" mass="36134">MFRNIVVKYRKEDLAELIEGARVGEKFPLAKLISGLERPDSFEFRKNLFEALDSLGLNGSHSLTVGFTGTPGAGKSSLLGELATQFLKSDNSETMAIVAIDPSSYISGGSLLGDRTRLSLPAREKRIYFRSQPSQLELGGVNPYTYHVIRLLRCFFRFVFIETVGIGQNEIEVSKLTDLSFLVLQPLGGDQIQFMKSGIMEVPDSFILNKCDEKTLANSSYHMLISTLEFLKDVMPGNRLPPVFKTSTKTKQGIQDLLDFIRSANPIVDRSQETVLQLKKWIKNEFGNFGLKTIEDVSFPYSSNFETLEEIALQKIQKNLLL</sequence>
<dbReference type="Gene3D" id="3.40.50.300">
    <property type="entry name" value="P-loop containing nucleotide triphosphate hydrolases"/>
    <property type="match status" value="1"/>
</dbReference>
<dbReference type="Pfam" id="PF03308">
    <property type="entry name" value="MeaB"/>
    <property type="match status" value="1"/>
</dbReference>
<dbReference type="Proteomes" id="UP000234460">
    <property type="component" value="Chromosome LMANV2"/>
</dbReference>
<keyword evidence="5" id="KW-0808">Transferase</keyword>
<dbReference type="SUPFAM" id="SSF52540">
    <property type="entry name" value="P-loop containing nucleoside triphosphate hydrolases"/>
    <property type="match status" value="1"/>
</dbReference>
<keyword evidence="2" id="KW-0378">Hydrolase</keyword>
<dbReference type="InterPro" id="IPR027417">
    <property type="entry name" value="P-loop_NTPase"/>
</dbReference>
<dbReference type="InterPro" id="IPR052040">
    <property type="entry name" value="GTPase/Isobutyryl-CoA_mutase"/>
</dbReference>
<evidence type="ECO:0000256" key="2">
    <source>
        <dbReference type="ARBA" id="ARBA00022801"/>
    </source>
</evidence>
<protein>
    <submittedName>
        <fullName evidence="5">LAO/AO transport system kinase</fullName>
    </submittedName>
</protein>